<keyword evidence="4" id="KW-1185">Reference proteome</keyword>
<protein>
    <submittedName>
        <fullName evidence="3">Uncharacterized protein</fullName>
    </submittedName>
</protein>
<evidence type="ECO:0000256" key="1">
    <source>
        <dbReference type="SAM" id="MobiDB-lite"/>
    </source>
</evidence>
<reference evidence="4" key="1">
    <citation type="journal article" date="2010" name="Genome Biol.">
        <title>Genome sequence of the necrotrophic plant pathogen Pythium ultimum reveals original pathogenicity mechanisms and effector repertoire.</title>
        <authorList>
            <person name="Levesque C.A."/>
            <person name="Brouwer H."/>
            <person name="Cano L."/>
            <person name="Hamilton J.P."/>
            <person name="Holt C."/>
            <person name="Huitema E."/>
            <person name="Raffaele S."/>
            <person name="Robideau G.P."/>
            <person name="Thines M."/>
            <person name="Win J."/>
            <person name="Zerillo M.M."/>
            <person name="Beakes G.W."/>
            <person name="Boore J.L."/>
            <person name="Busam D."/>
            <person name="Dumas B."/>
            <person name="Ferriera S."/>
            <person name="Fuerstenberg S.I."/>
            <person name="Gachon C.M."/>
            <person name="Gaulin E."/>
            <person name="Govers F."/>
            <person name="Grenville-Briggs L."/>
            <person name="Horner N."/>
            <person name="Hostetler J."/>
            <person name="Jiang R.H."/>
            <person name="Johnson J."/>
            <person name="Krajaejun T."/>
            <person name="Lin H."/>
            <person name="Meijer H.J."/>
            <person name="Moore B."/>
            <person name="Morris P."/>
            <person name="Phuntmart V."/>
            <person name="Puiu D."/>
            <person name="Shetty J."/>
            <person name="Stajich J.E."/>
            <person name="Tripathy S."/>
            <person name="Wawra S."/>
            <person name="van West P."/>
            <person name="Whitty B.R."/>
            <person name="Coutinho P.M."/>
            <person name="Henrissat B."/>
            <person name="Martin F."/>
            <person name="Thomas P.D."/>
            <person name="Tyler B.M."/>
            <person name="De Vries R.P."/>
            <person name="Kamoun S."/>
            <person name="Yandell M."/>
            <person name="Tisserat N."/>
            <person name="Buell C.R."/>
        </authorList>
    </citation>
    <scope>NUCLEOTIDE SEQUENCE</scope>
    <source>
        <strain evidence="4">DAOM:BR144</strain>
    </source>
</reference>
<dbReference type="eggNOG" id="ENOG502S8AJ">
    <property type="taxonomic scope" value="Eukaryota"/>
</dbReference>
<feature type="chain" id="PRO_5003872373" evidence="2">
    <location>
        <begin position="21"/>
        <end position="175"/>
    </location>
</feature>
<reference evidence="3" key="3">
    <citation type="submission" date="2015-02" db="UniProtKB">
        <authorList>
            <consortium name="EnsemblProtists"/>
        </authorList>
    </citation>
    <scope>IDENTIFICATION</scope>
    <source>
        <strain evidence="3">DAOM BR144</strain>
    </source>
</reference>
<feature type="compositionally biased region" description="Basic and acidic residues" evidence="1">
    <location>
        <begin position="43"/>
        <end position="59"/>
    </location>
</feature>
<dbReference type="AlphaFoldDB" id="K3WT87"/>
<dbReference type="HOGENOM" id="CLU_105652_0_0_1"/>
<evidence type="ECO:0000313" key="3">
    <source>
        <dbReference type="EnsemblProtists" id="PYU1_T008181"/>
    </source>
</evidence>
<dbReference type="Proteomes" id="UP000019132">
    <property type="component" value="Unassembled WGS sequence"/>
</dbReference>
<organism evidence="3 4">
    <name type="scientific">Globisporangium ultimum (strain ATCC 200006 / CBS 805.95 / DAOM BR144)</name>
    <name type="common">Pythium ultimum</name>
    <dbReference type="NCBI Taxonomy" id="431595"/>
    <lineage>
        <taxon>Eukaryota</taxon>
        <taxon>Sar</taxon>
        <taxon>Stramenopiles</taxon>
        <taxon>Oomycota</taxon>
        <taxon>Peronosporomycetes</taxon>
        <taxon>Pythiales</taxon>
        <taxon>Pythiaceae</taxon>
        <taxon>Globisporangium</taxon>
    </lineage>
</organism>
<dbReference type="InParanoid" id="K3WT87"/>
<dbReference type="VEuPathDB" id="FungiDB:PYU1_G008165"/>
<name>K3WT87_GLOUD</name>
<feature type="region of interest" description="Disordered" evidence="1">
    <location>
        <begin position="41"/>
        <end position="78"/>
    </location>
</feature>
<dbReference type="EnsemblProtists" id="PYU1_T008181">
    <property type="protein sequence ID" value="PYU1_T008181"/>
    <property type="gene ID" value="PYU1_G008165"/>
</dbReference>
<reference evidence="4" key="2">
    <citation type="submission" date="2010-04" db="EMBL/GenBank/DDBJ databases">
        <authorList>
            <person name="Buell R."/>
            <person name="Hamilton J."/>
            <person name="Hostetler J."/>
        </authorList>
    </citation>
    <scope>NUCLEOTIDE SEQUENCE [LARGE SCALE GENOMIC DNA]</scope>
    <source>
        <strain evidence="4">DAOM:BR144</strain>
    </source>
</reference>
<keyword evidence="2" id="KW-0732">Signal</keyword>
<sequence>MRGVLWLVLCMCLLCVCAHADTSDAASEKIVTQELEPTTLRSLRQEKDAQANDDKDQSDQLRQGGAATAADDKQQPVGGRLIEKSGARAVHRVYDPVSGLYCELVGDCHPCPVSEKDEVYCRETSHLQELLCPRAPESNKVSDTNALLQDVRFKACVPEEKANPLLTVFLFEVTW</sequence>
<evidence type="ECO:0000256" key="2">
    <source>
        <dbReference type="SAM" id="SignalP"/>
    </source>
</evidence>
<evidence type="ECO:0000313" key="4">
    <source>
        <dbReference type="Proteomes" id="UP000019132"/>
    </source>
</evidence>
<proteinExistence type="predicted"/>
<accession>K3WT87</accession>
<feature type="signal peptide" evidence="2">
    <location>
        <begin position="1"/>
        <end position="20"/>
    </location>
</feature>
<dbReference type="EMBL" id="GL376619">
    <property type="status" value="NOT_ANNOTATED_CDS"/>
    <property type="molecule type" value="Genomic_DNA"/>
</dbReference>